<organism evidence="1 2">
    <name type="scientific">Caballeronia novacaledonica</name>
    <dbReference type="NCBI Taxonomy" id="1544861"/>
    <lineage>
        <taxon>Bacteria</taxon>
        <taxon>Pseudomonadati</taxon>
        <taxon>Pseudomonadota</taxon>
        <taxon>Betaproteobacteria</taxon>
        <taxon>Burkholderiales</taxon>
        <taxon>Burkholderiaceae</taxon>
        <taxon>Caballeronia</taxon>
    </lineage>
</organism>
<proteinExistence type="predicted"/>
<protein>
    <submittedName>
        <fullName evidence="1">Uncharacterized protein</fullName>
    </submittedName>
</protein>
<dbReference type="EMBL" id="BPUR01000002">
    <property type="protein sequence ID" value="GJH16128.1"/>
    <property type="molecule type" value="Genomic_DNA"/>
</dbReference>
<name>A0ACB5QM26_9BURK</name>
<accession>A0ACB5QM26</accession>
<gene>
    <name evidence="1" type="ORF">CBA19CS22_06320</name>
</gene>
<sequence length="104" mass="11897">MFHAHGLHAKGHAIFRKKLSRQQLLSFFSNLRAVTVVMEACVGSRWLARKLNALGHVTKLISPQYVRPFVKSNKNDYIDTEAICEAASRPTMRFVEPRQKPSNF</sequence>
<evidence type="ECO:0000313" key="1">
    <source>
        <dbReference type="EMBL" id="GJH16128.1"/>
    </source>
</evidence>
<evidence type="ECO:0000313" key="2">
    <source>
        <dbReference type="Proteomes" id="UP001055013"/>
    </source>
</evidence>
<comment type="caution">
    <text evidence="1">The sequence shown here is derived from an EMBL/GenBank/DDBJ whole genome shotgun (WGS) entry which is preliminary data.</text>
</comment>
<dbReference type="Proteomes" id="UP001055013">
    <property type="component" value="Unassembled WGS sequence"/>
</dbReference>
<reference evidence="1" key="1">
    <citation type="submission" date="2021-09" db="EMBL/GenBank/DDBJ databases">
        <title>Isolation and characterization of 3-chlorobenzoate degrading bacteria from soils in Shizuoka.</title>
        <authorList>
            <person name="Ifat A."/>
            <person name="Ogawa N."/>
            <person name="Kimbara K."/>
            <person name="Moriuchi R."/>
            <person name="Dohra H."/>
            <person name="Shintani M."/>
        </authorList>
    </citation>
    <scope>NUCLEOTIDE SEQUENCE</scope>
    <source>
        <strain evidence="1">19CS2-2</strain>
    </source>
</reference>
<keyword evidence="2" id="KW-1185">Reference proteome</keyword>